<gene>
    <name evidence="7" type="ORF">N7Z68_17000</name>
</gene>
<dbReference type="Gene3D" id="1.10.357.10">
    <property type="entry name" value="Tetracycline Repressor, domain 2"/>
    <property type="match status" value="1"/>
</dbReference>
<dbReference type="EMBL" id="JAOTPO010000013">
    <property type="protein sequence ID" value="MDE5415063.1"/>
    <property type="molecule type" value="Genomic_DNA"/>
</dbReference>
<keyword evidence="3 5" id="KW-0238">DNA-binding</keyword>
<evidence type="ECO:0000256" key="3">
    <source>
        <dbReference type="ARBA" id="ARBA00023125"/>
    </source>
</evidence>
<accession>A0ABT5VKT9</accession>
<dbReference type="PROSITE" id="PS01081">
    <property type="entry name" value="HTH_TETR_1"/>
    <property type="match status" value="1"/>
</dbReference>
<evidence type="ECO:0000256" key="2">
    <source>
        <dbReference type="ARBA" id="ARBA00023015"/>
    </source>
</evidence>
<sequence length="207" mass="24388">MSESTKKRIIDSALMLFKEKGFHEVSVRMIAKEAGVSNGGFYHHFQTKDELLYQINDFILTYVMETGKAAAVERENPVEKLEGMIRAFILAFDVYNLEISVMYRENHYLAPEYFEKIKQKRDEYQDYIFTILEEGIKAGEIRSNTPLLLNGMAMFGMINWTYQWYEKNRSISIDQIADVYIDFIMNALLTKKAKQSPRYQEYFLDDE</sequence>
<name>A0ABT5VKT9_9BACI</name>
<dbReference type="InterPro" id="IPR009057">
    <property type="entry name" value="Homeodomain-like_sf"/>
</dbReference>
<dbReference type="Proteomes" id="UP001148125">
    <property type="component" value="Unassembled WGS sequence"/>
</dbReference>
<dbReference type="PANTHER" id="PTHR30055:SF175">
    <property type="entry name" value="HTH-TYPE TRANSCRIPTIONAL REPRESSOR KSTR2"/>
    <property type="match status" value="1"/>
</dbReference>
<evidence type="ECO:0000256" key="4">
    <source>
        <dbReference type="ARBA" id="ARBA00023163"/>
    </source>
</evidence>
<evidence type="ECO:0000313" key="7">
    <source>
        <dbReference type="EMBL" id="MDE5415063.1"/>
    </source>
</evidence>
<evidence type="ECO:0000256" key="5">
    <source>
        <dbReference type="PROSITE-ProRule" id="PRU00335"/>
    </source>
</evidence>
<dbReference type="Pfam" id="PF17932">
    <property type="entry name" value="TetR_C_24"/>
    <property type="match status" value="1"/>
</dbReference>
<feature type="DNA-binding region" description="H-T-H motif" evidence="5">
    <location>
        <begin position="26"/>
        <end position="45"/>
    </location>
</feature>
<protein>
    <submittedName>
        <fullName evidence="7">TetR/AcrR family transcriptional regulator</fullName>
    </submittedName>
</protein>
<keyword evidence="2" id="KW-0805">Transcription regulation</keyword>
<dbReference type="InterPro" id="IPR001647">
    <property type="entry name" value="HTH_TetR"/>
</dbReference>
<dbReference type="PROSITE" id="PS50977">
    <property type="entry name" value="HTH_TETR_2"/>
    <property type="match status" value="1"/>
</dbReference>
<dbReference type="SUPFAM" id="SSF48498">
    <property type="entry name" value="Tetracyclin repressor-like, C-terminal domain"/>
    <property type="match status" value="1"/>
</dbReference>
<comment type="caution">
    <text evidence="7">The sequence shown here is derived from an EMBL/GenBank/DDBJ whole genome shotgun (WGS) entry which is preliminary data.</text>
</comment>
<keyword evidence="8" id="KW-1185">Reference proteome</keyword>
<organism evidence="7 8">
    <name type="scientific">Alkalihalobacterium chitinilyticum</name>
    <dbReference type="NCBI Taxonomy" id="2980103"/>
    <lineage>
        <taxon>Bacteria</taxon>
        <taxon>Bacillati</taxon>
        <taxon>Bacillota</taxon>
        <taxon>Bacilli</taxon>
        <taxon>Bacillales</taxon>
        <taxon>Bacillaceae</taxon>
        <taxon>Alkalihalobacterium</taxon>
    </lineage>
</organism>
<reference evidence="7" key="1">
    <citation type="submission" date="2024-05" db="EMBL/GenBank/DDBJ databases">
        <title>Alkalihalobacillus sp. strain MEB203 novel alkaliphilic bacterium from Lonar Lake, India.</title>
        <authorList>
            <person name="Joshi A."/>
            <person name="Thite S."/>
            <person name="Mengade P."/>
        </authorList>
    </citation>
    <scope>NUCLEOTIDE SEQUENCE</scope>
    <source>
        <strain evidence="7">MEB 203</strain>
    </source>
</reference>
<dbReference type="SUPFAM" id="SSF46689">
    <property type="entry name" value="Homeodomain-like"/>
    <property type="match status" value="1"/>
</dbReference>
<keyword evidence="4" id="KW-0804">Transcription</keyword>
<dbReference type="InterPro" id="IPR023772">
    <property type="entry name" value="DNA-bd_HTH_TetR-type_CS"/>
</dbReference>
<dbReference type="PRINTS" id="PR00455">
    <property type="entry name" value="HTHTETR"/>
</dbReference>
<dbReference type="Gene3D" id="1.10.10.60">
    <property type="entry name" value="Homeodomain-like"/>
    <property type="match status" value="1"/>
</dbReference>
<evidence type="ECO:0000313" key="8">
    <source>
        <dbReference type="Proteomes" id="UP001148125"/>
    </source>
</evidence>
<feature type="domain" description="HTH tetR-type" evidence="6">
    <location>
        <begin position="3"/>
        <end position="63"/>
    </location>
</feature>
<dbReference type="InterPro" id="IPR036271">
    <property type="entry name" value="Tet_transcr_reg_TetR-rel_C_sf"/>
</dbReference>
<dbReference type="RefSeq" id="WP_275119671.1">
    <property type="nucleotide sequence ID" value="NZ_JAOTPO010000013.1"/>
</dbReference>
<evidence type="ECO:0000256" key="1">
    <source>
        <dbReference type="ARBA" id="ARBA00022491"/>
    </source>
</evidence>
<dbReference type="InterPro" id="IPR050109">
    <property type="entry name" value="HTH-type_TetR-like_transc_reg"/>
</dbReference>
<dbReference type="PANTHER" id="PTHR30055">
    <property type="entry name" value="HTH-TYPE TRANSCRIPTIONAL REGULATOR RUTR"/>
    <property type="match status" value="1"/>
</dbReference>
<proteinExistence type="predicted"/>
<dbReference type="Pfam" id="PF00440">
    <property type="entry name" value="TetR_N"/>
    <property type="match status" value="1"/>
</dbReference>
<evidence type="ECO:0000259" key="6">
    <source>
        <dbReference type="PROSITE" id="PS50977"/>
    </source>
</evidence>
<keyword evidence="1" id="KW-0678">Repressor</keyword>
<dbReference type="InterPro" id="IPR041490">
    <property type="entry name" value="KstR2_TetR_C"/>
</dbReference>